<proteinExistence type="predicted"/>
<keyword evidence="2" id="KW-1185">Reference proteome</keyword>
<evidence type="ECO:0000313" key="1">
    <source>
        <dbReference type="EMBL" id="SHI06973.1"/>
    </source>
</evidence>
<dbReference type="AlphaFoldDB" id="A0A1M5Y657"/>
<sequence>MRRSRNQKKPVTMILTGLFILLLSGAALAGYARTALLGGYTATAARDFYFTSDLLKDGPDIPAYDLYHDWSSDGAATIRLKLRNYESLLNISGSDIAYTVTPSGAGGAVEGVLPAGGAEGREENVTLSVPAPADTGAPLEVTVTATSASPYEKTLAGRFVIHPALAYTVDENAGAPVAVLTVTTAPGTETAKNVTISWPAGASPDMTSPLVTSAAALDLKGRTMTVALSTAGVTRLVFFKDSSAGDYAGITVAAWQEPR</sequence>
<evidence type="ECO:0000313" key="2">
    <source>
        <dbReference type="Proteomes" id="UP000183995"/>
    </source>
</evidence>
<gene>
    <name evidence="1" type="ORF">SAMN02745823_02222</name>
</gene>
<name>A0A1M5Y657_9FIRM</name>
<dbReference type="STRING" id="1123282.SAMN02745823_02222"/>
<dbReference type="RefSeq" id="WP_073078870.1">
    <property type="nucleotide sequence ID" value="NZ_FQXV01000007.1"/>
</dbReference>
<accession>A0A1M5Y657</accession>
<reference evidence="1 2" key="1">
    <citation type="submission" date="2016-11" db="EMBL/GenBank/DDBJ databases">
        <authorList>
            <person name="Jaros S."/>
            <person name="Januszkiewicz K."/>
            <person name="Wedrychowicz H."/>
        </authorList>
    </citation>
    <scope>NUCLEOTIDE SEQUENCE [LARGE SCALE GENOMIC DNA]</scope>
    <source>
        <strain evidence="1 2">DSM 10068</strain>
    </source>
</reference>
<dbReference type="EMBL" id="FQXV01000007">
    <property type="protein sequence ID" value="SHI06973.1"/>
    <property type="molecule type" value="Genomic_DNA"/>
</dbReference>
<protein>
    <submittedName>
        <fullName evidence="1">Uncharacterized protein</fullName>
    </submittedName>
</protein>
<dbReference type="Proteomes" id="UP000183995">
    <property type="component" value="Unassembled WGS sequence"/>
</dbReference>
<dbReference type="OrthoDB" id="2082404at2"/>
<organism evidence="1 2">
    <name type="scientific">Sporobacter termitidis DSM 10068</name>
    <dbReference type="NCBI Taxonomy" id="1123282"/>
    <lineage>
        <taxon>Bacteria</taxon>
        <taxon>Bacillati</taxon>
        <taxon>Bacillota</taxon>
        <taxon>Clostridia</taxon>
        <taxon>Eubacteriales</taxon>
        <taxon>Oscillospiraceae</taxon>
        <taxon>Sporobacter</taxon>
    </lineage>
</organism>